<dbReference type="AlphaFoldDB" id="A0A5J4T3D1"/>
<gene>
    <name evidence="1" type="ORF">EZS28_051667</name>
</gene>
<sequence length="90" mass="10440">MSSAYTSIRDFHLLLTSIIAGLSEQVLIPGYRMKKKQWSLPPSEMYMFKVSYNLVRDCSGSCWKIMVQSKQQYREQQKLGRDNGEDTSQP</sequence>
<evidence type="ECO:0000313" key="1">
    <source>
        <dbReference type="EMBL" id="KAA6352807.1"/>
    </source>
</evidence>
<protein>
    <submittedName>
        <fullName evidence="1">Uncharacterized protein</fullName>
    </submittedName>
</protein>
<dbReference type="Proteomes" id="UP000324800">
    <property type="component" value="Unassembled WGS sequence"/>
</dbReference>
<comment type="caution">
    <text evidence="1">The sequence shown here is derived from an EMBL/GenBank/DDBJ whole genome shotgun (WGS) entry which is preliminary data.</text>
</comment>
<evidence type="ECO:0000313" key="2">
    <source>
        <dbReference type="Proteomes" id="UP000324800"/>
    </source>
</evidence>
<name>A0A5J4T3D1_9EUKA</name>
<accession>A0A5J4T3D1</accession>
<dbReference type="EMBL" id="SNRW01039280">
    <property type="protein sequence ID" value="KAA6352807.1"/>
    <property type="molecule type" value="Genomic_DNA"/>
</dbReference>
<reference evidence="1 2" key="1">
    <citation type="submission" date="2019-03" db="EMBL/GenBank/DDBJ databases">
        <title>Single cell metagenomics reveals metabolic interactions within the superorganism composed of flagellate Streblomastix strix and complex community of Bacteroidetes bacteria on its surface.</title>
        <authorList>
            <person name="Treitli S.C."/>
            <person name="Kolisko M."/>
            <person name="Husnik F."/>
            <person name="Keeling P."/>
            <person name="Hampl V."/>
        </authorList>
    </citation>
    <scope>NUCLEOTIDE SEQUENCE [LARGE SCALE GENOMIC DNA]</scope>
    <source>
        <strain evidence="1">ST1C</strain>
    </source>
</reference>
<proteinExistence type="predicted"/>
<organism evidence="1 2">
    <name type="scientific">Streblomastix strix</name>
    <dbReference type="NCBI Taxonomy" id="222440"/>
    <lineage>
        <taxon>Eukaryota</taxon>
        <taxon>Metamonada</taxon>
        <taxon>Preaxostyla</taxon>
        <taxon>Oxymonadida</taxon>
        <taxon>Streblomastigidae</taxon>
        <taxon>Streblomastix</taxon>
    </lineage>
</organism>